<evidence type="ECO:0000256" key="1">
    <source>
        <dbReference type="ARBA" id="ARBA00022801"/>
    </source>
</evidence>
<dbReference type="InterPro" id="IPR012341">
    <property type="entry name" value="6hp_glycosidase-like_sf"/>
</dbReference>
<dbReference type="InterPro" id="IPR010905">
    <property type="entry name" value="Glyco_hydro_88"/>
</dbReference>
<reference evidence="3" key="1">
    <citation type="submission" date="2015-10" db="EMBL/GenBank/DDBJ databases">
        <title>Genome of Paenibacillus bovis sp. nov.</title>
        <authorList>
            <person name="Wu Z."/>
            <person name="Gao C."/>
            <person name="Liu Z."/>
            <person name="Zheng H."/>
        </authorList>
    </citation>
    <scope>NUCLEOTIDE SEQUENCE [LARGE SCALE GENOMIC DNA]</scope>
    <source>
        <strain evidence="3">BD3526</strain>
    </source>
</reference>
<dbReference type="PANTHER" id="PTHR33886">
    <property type="entry name" value="UNSATURATED RHAMNOGALACTURONAN HYDROLASE (EUROFUNG)"/>
    <property type="match status" value="1"/>
</dbReference>
<dbReference type="OrthoDB" id="6381507at2"/>
<sequence>MNTTQWAIRTASSIMERTPRLYEDRGHREKWSYDYGVILKGFQLLWQQTGDSVYLQFIRDNMDHFIQEDGSIMGYRQDEYNIDHINNGKLLFLLYRETGEEKYRLAADLLREQLNNHPRTSEGVFWHKQIYPYQIWLDGLYMGSPFYLEYLQNFENSQGIDDVTRQFILCERHTRDAKTGLLYHAWDEQKVQPWCDPETGLSPHFWGRSLGWFCMALVDVLELLPSSHADYLELSRILNDTLTALRHHQDPDSGVWYQIVDKPERKGNYREASATAMIAYAMAKGIRLGVLAAEWQSTLDTAYSGMIDEFVLTTKEGWVNLNKNCQVAGLGGADQRDGSFAYYISEPIVTNDQKGLGAFLQACTEYELLGQKENPAARISGGTADVRL</sequence>
<accession>A0A172ZGS3</accession>
<keyword evidence="1 2" id="KW-0378">Hydrolase</keyword>
<evidence type="ECO:0000313" key="3">
    <source>
        <dbReference type="Proteomes" id="UP000078148"/>
    </source>
</evidence>
<organism evidence="2 3">
    <name type="scientific">Paenibacillus bovis</name>
    <dbReference type="NCBI Taxonomy" id="1616788"/>
    <lineage>
        <taxon>Bacteria</taxon>
        <taxon>Bacillati</taxon>
        <taxon>Bacillota</taxon>
        <taxon>Bacilli</taxon>
        <taxon>Bacillales</taxon>
        <taxon>Paenibacillaceae</taxon>
        <taxon>Paenibacillus</taxon>
    </lineage>
</organism>
<keyword evidence="3" id="KW-1185">Reference proteome</keyword>
<dbReference type="EMBL" id="CP013023">
    <property type="protein sequence ID" value="ANF96320.1"/>
    <property type="molecule type" value="Genomic_DNA"/>
</dbReference>
<dbReference type="STRING" id="1616788.AR543_10110"/>
<dbReference type="GO" id="GO:0005975">
    <property type="term" value="P:carbohydrate metabolic process"/>
    <property type="evidence" value="ECO:0007669"/>
    <property type="project" value="InterPro"/>
</dbReference>
<dbReference type="Proteomes" id="UP000078148">
    <property type="component" value="Chromosome"/>
</dbReference>
<dbReference type="AlphaFoldDB" id="A0A172ZGS3"/>
<proteinExistence type="predicted"/>
<dbReference type="KEGG" id="pbv:AR543_10110"/>
<dbReference type="SUPFAM" id="SSF48208">
    <property type="entry name" value="Six-hairpin glycosidases"/>
    <property type="match status" value="1"/>
</dbReference>
<gene>
    <name evidence="2" type="ORF">AR543_10110</name>
</gene>
<dbReference type="Gene3D" id="1.50.10.10">
    <property type="match status" value="1"/>
</dbReference>
<protein>
    <submittedName>
        <fullName evidence="2">Glycosyl hydrolase family 88</fullName>
    </submittedName>
</protein>
<dbReference type="Pfam" id="PF07470">
    <property type="entry name" value="Glyco_hydro_88"/>
    <property type="match status" value="1"/>
</dbReference>
<reference evidence="2 3" key="2">
    <citation type="journal article" date="2016" name="Int. J. Syst. Evol. Microbiol.">
        <title>Paenibacillus bovis sp. nov., isolated from raw yak (Bos grunniens) milk.</title>
        <authorList>
            <person name="Gao C."/>
            <person name="Han J."/>
            <person name="Liu Z."/>
            <person name="Xu X."/>
            <person name="Hang F."/>
            <person name="Wu Z."/>
        </authorList>
    </citation>
    <scope>NUCLEOTIDE SEQUENCE [LARGE SCALE GENOMIC DNA]</scope>
    <source>
        <strain evidence="2 3">BD3526</strain>
    </source>
</reference>
<dbReference type="InterPro" id="IPR008928">
    <property type="entry name" value="6-hairpin_glycosidase_sf"/>
</dbReference>
<dbReference type="PANTHER" id="PTHR33886:SF8">
    <property type="entry name" value="UNSATURATED RHAMNOGALACTURONAN HYDROLASE (EUROFUNG)"/>
    <property type="match status" value="1"/>
</dbReference>
<dbReference type="InterPro" id="IPR052043">
    <property type="entry name" value="PolySaccharide_Degr_Enz"/>
</dbReference>
<name>A0A172ZGS3_9BACL</name>
<dbReference type="RefSeq" id="WP_060534077.1">
    <property type="nucleotide sequence ID" value="NZ_CP013023.1"/>
</dbReference>
<dbReference type="GO" id="GO:0016787">
    <property type="term" value="F:hydrolase activity"/>
    <property type="evidence" value="ECO:0007669"/>
    <property type="project" value="UniProtKB-KW"/>
</dbReference>
<evidence type="ECO:0000313" key="2">
    <source>
        <dbReference type="EMBL" id="ANF96320.1"/>
    </source>
</evidence>